<organism evidence="2 3">
    <name type="scientific">Laribacter hongkongensis</name>
    <dbReference type="NCBI Taxonomy" id="168471"/>
    <lineage>
        <taxon>Bacteria</taxon>
        <taxon>Pseudomonadati</taxon>
        <taxon>Pseudomonadota</taxon>
        <taxon>Betaproteobacteria</taxon>
        <taxon>Neisseriales</taxon>
        <taxon>Aquaspirillaceae</taxon>
        <taxon>Laribacter</taxon>
    </lineage>
</organism>
<feature type="compositionally biased region" description="Acidic residues" evidence="1">
    <location>
        <begin position="187"/>
        <end position="211"/>
    </location>
</feature>
<gene>
    <name evidence="2" type="ORF">LHGZ1_0841</name>
</gene>
<accession>A0A248LGB3</accession>
<name>A0A248LGB3_9NEIS</name>
<sequence length="211" mass="22537">MTPQERSLIEQVAGQLAAHPLSHKDADADILIREQIGSQPDALYRMTQVQIIQQMTLDAAQRKLADLQRQLQGYQQQGVMGRMFGSRPDIPPPPPAPEYQPSAFGGFLRSAGTIAAGVAAGSLLADAVGGLFDRDGSSSWSGNGSTPEVVENITENNFLDPDMLPVDDSQVPGNDNPASDDGFLPVPDDDTAVPDTGNDDDFDDGQDDNFI</sequence>
<proteinExistence type="predicted"/>
<dbReference type="OrthoDB" id="5998831at2"/>
<dbReference type="AlphaFoldDB" id="A0A248LGB3"/>
<dbReference type="EMBL" id="CP022115">
    <property type="protein sequence ID" value="ASJ23672.1"/>
    <property type="molecule type" value="Genomic_DNA"/>
</dbReference>
<dbReference type="Pfam" id="PF09849">
    <property type="entry name" value="DUF2076"/>
    <property type="match status" value="1"/>
</dbReference>
<evidence type="ECO:0000256" key="1">
    <source>
        <dbReference type="SAM" id="MobiDB-lite"/>
    </source>
</evidence>
<evidence type="ECO:0000313" key="3">
    <source>
        <dbReference type="Proteomes" id="UP000197424"/>
    </source>
</evidence>
<evidence type="ECO:0000313" key="2">
    <source>
        <dbReference type="EMBL" id="ASJ23672.1"/>
    </source>
</evidence>
<reference evidence="3" key="1">
    <citation type="submission" date="2017-06" db="EMBL/GenBank/DDBJ databases">
        <title>Whole genome sequence of Laribacter hongkongensis LHGZ1.</title>
        <authorList>
            <person name="Chen D."/>
            <person name="Wu H."/>
            <person name="Chen J."/>
        </authorList>
    </citation>
    <scope>NUCLEOTIDE SEQUENCE [LARGE SCALE GENOMIC DNA]</scope>
    <source>
        <strain evidence="3">LHGZ1</strain>
    </source>
</reference>
<dbReference type="InterPro" id="IPR018648">
    <property type="entry name" value="DUF2076"/>
</dbReference>
<dbReference type="Proteomes" id="UP000197424">
    <property type="component" value="Chromosome"/>
</dbReference>
<feature type="region of interest" description="Disordered" evidence="1">
    <location>
        <begin position="158"/>
        <end position="211"/>
    </location>
</feature>
<dbReference type="RefSeq" id="WP_088860232.1">
    <property type="nucleotide sequence ID" value="NZ_CP022115.1"/>
</dbReference>
<protein>
    <submittedName>
        <fullName evidence="2">Putative periplasmic ligand-binding sensor protein</fullName>
    </submittedName>
</protein>